<proteinExistence type="inferred from homology"/>
<feature type="transmembrane region" description="Helical" evidence="7">
    <location>
        <begin position="71"/>
        <end position="95"/>
    </location>
</feature>
<organism evidence="8 9">
    <name type="scientific">Pallidibacillus thermolactis</name>
    <dbReference type="NCBI Taxonomy" id="251051"/>
    <lineage>
        <taxon>Bacteria</taxon>
        <taxon>Bacillati</taxon>
        <taxon>Bacillota</taxon>
        <taxon>Bacilli</taxon>
        <taxon>Bacillales</taxon>
        <taxon>Bacillaceae</taxon>
        <taxon>Pallidibacillus</taxon>
    </lineage>
</organism>
<dbReference type="PANTHER" id="PTHR43663">
    <property type="entry name" value="CHROMATE TRANSPORT PROTEIN-RELATED"/>
    <property type="match status" value="1"/>
</dbReference>
<comment type="subcellular location">
    <subcellularLocation>
        <location evidence="1">Cell membrane</location>
        <topology evidence="1">Multi-pass membrane protein</topology>
    </subcellularLocation>
</comment>
<dbReference type="PANTHER" id="PTHR43663:SF1">
    <property type="entry name" value="CHROMATE TRANSPORTER"/>
    <property type="match status" value="1"/>
</dbReference>
<keyword evidence="5 7" id="KW-1133">Transmembrane helix</keyword>
<feature type="transmembrane region" description="Helical" evidence="7">
    <location>
        <begin position="107"/>
        <end position="128"/>
    </location>
</feature>
<evidence type="ECO:0000256" key="2">
    <source>
        <dbReference type="ARBA" id="ARBA00005262"/>
    </source>
</evidence>
<evidence type="ECO:0000256" key="4">
    <source>
        <dbReference type="ARBA" id="ARBA00022692"/>
    </source>
</evidence>
<keyword evidence="4 7" id="KW-0812">Transmembrane</keyword>
<feature type="transmembrane region" description="Helical" evidence="7">
    <location>
        <begin position="148"/>
        <end position="173"/>
    </location>
</feature>
<comment type="similarity">
    <text evidence="2">Belongs to the chromate ion transporter (CHR) (TC 2.A.51) family.</text>
</comment>
<evidence type="ECO:0000313" key="8">
    <source>
        <dbReference type="EMBL" id="MCU9594135.1"/>
    </source>
</evidence>
<evidence type="ECO:0000256" key="6">
    <source>
        <dbReference type="ARBA" id="ARBA00023136"/>
    </source>
</evidence>
<dbReference type="InterPro" id="IPR052518">
    <property type="entry name" value="CHR_Transporter"/>
</dbReference>
<sequence>MKRHWNLFLAFLRVGLLGYGGGPASIPLVYKEAVERYKWMDADEFGDVIALGNALPGPIITKLAGFVGYRVGGIIGLIISLIASILPTVILMIVLLKSLSNIKEFDWVSGMIAAVIPVVGVLLTQMAWTFVSKAGKGLGWTTTTLLLVTIFILLQVIDIHPAVIIVILLSIALTQKDKKSEQKENEGKVS</sequence>
<dbReference type="EMBL" id="JAOUSE010000014">
    <property type="protein sequence ID" value="MCU9594135.1"/>
    <property type="molecule type" value="Genomic_DNA"/>
</dbReference>
<gene>
    <name evidence="8" type="ORF">OEV82_06670</name>
</gene>
<dbReference type="Pfam" id="PF02417">
    <property type="entry name" value="Chromate_transp"/>
    <property type="match status" value="1"/>
</dbReference>
<evidence type="ECO:0000256" key="3">
    <source>
        <dbReference type="ARBA" id="ARBA00022475"/>
    </source>
</evidence>
<evidence type="ECO:0000256" key="1">
    <source>
        <dbReference type="ARBA" id="ARBA00004651"/>
    </source>
</evidence>
<protein>
    <submittedName>
        <fullName evidence="8">Chromate transporter</fullName>
    </submittedName>
</protein>
<dbReference type="RefSeq" id="WP_173660938.1">
    <property type="nucleotide sequence ID" value="NZ_JAOUSE010000014.1"/>
</dbReference>
<comment type="caution">
    <text evidence="8">The sequence shown here is derived from an EMBL/GenBank/DDBJ whole genome shotgun (WGS) entry which is preliminary data.</text>
</comment>
<dbReference type="Proteomes" id="UP001208656">
    <property type="component" value="Unassembled WGS sequence"/>
</dbReference>
<keyword evidence="9" id="KW-1185">Reference proteome</keyword>
<evidence type="ECO:0000256" key="5">
    <source>
        <dbReference type="ARBA" id="ARBA00022989"/>
    </source>
</evidence>
<name>A0ABT2WEP8_9BACI</name>
<keyword evidence="6 7" id="KW-0472">Membrane</keyword>
<reference evidence="8 9" key="1">
    <citation type="submission" date="2022-10" db="EMBL/GenBank/DDBJ databases">
        <title>Description of Fervidibacillus gen. nov. in the family Fervidibacillaceae fam. nov. with two species, Fervidibacillus albus sp. nov., and Fervidibacillus halotolerans sp. nov., isolated from tidal flat sediments.</title>
        <authorList>
            <person name="Kwon K.K."/>
            <person name="Yang S.-H."/>
        </authorList>
    </citation>
    <scope>NUCLEOTIDE SEQUENCE [LARGE SCALE GENOMIC DNA]</scope>
    <source>
        <strain evidence="8 9">DSM 23332</strain>
    </source>
</reference>
<evidence type="ECO:0000313" key="9">
    <source>
        <dbReference type="Proteomes" id="UP001208656"/>
    </source>
</evidence>
<accession>A0ABT2WEP8</accession>
<dbReference type="InterPro" id="IPR003370">
    <property type="entry name" value="Chromate_transpt"/>
</dbReference>
<evidence type="ECO:0000256" key="7">
    <source>
        <dbReference type="SAM" id="Phobius"/>
    </source>
</evidence>
<keyword evidence="3" id="KW-1003">Cell membrane</keyword>